<dbReference type="InterPro" id="IPR027417">
    <property type="entry name" value="P-loop_NTPase"/>
</dbReference>
<comment type="caution">
    <text evidence="1">The sequence shown here is derived from an EMBL/GenBank/DDBJ whole genome shotgun (WGS) entry which is preliminary data.</text>
</comment>
<dbReference type="PANTHER" id="PTHR12083">
    <property type="entry name" value="BIFUNCTIONAL POLYNUCLEOTIDE PHOSPHATASE/KINASE"/>
    <property type="match status" value="1"/>
</dbReference>
<dbReference type="EMBL" id="JAYFUM010000006">
    <property type="protein sequence ID" value="MEA5138608.1"/>
    <property type="molecule type" value="Genomic_DNA"/>
</dbReference>
<dbReference type="SUPFAM" id="SSF52540">
    <property type="entry name" value="P-loop containing nucleoside triphosphate hydrolases"/>
    <property type="match status" value="1"/>
</dbReference>
<evidence type="ECO:0000313" key="1">
    <source>
        <dbReference type="EMBL" id="MEA5138608.1"/>
    </source>
</evidence>
<accession>A0ABU5Q776</accession>
<gene>
    <name evidence="1" type="ORF">VB248_05680</name>
</gene>
<evidence type="ECO:0000313" key="2">
    <source>
        <dbReference type="Proteomes" id="UP001302949"/>
    </source>
</evidence>
<dbReference type="RefSeq" id="WP_323295775.1">
    <property type="nucleotide sequence ID" value="NZ_JAYFUM010000006.1"/>
</dbReference>
<organism evidence="1 2">
    <name type="scientific">Arcicella rigui</name>
    <dbReference type="NCBI Taxonomy" id="797020"/>
    <lineage>
        <taxon>Bacteria</taxon>
        <taxon>Pseudomonadati</taxon>
        <taxon>Bacteroidota</taxon>
        <taxon>Cytophagia</taxon>
        <taxon>Cytophagales</taxon>
        <taxon>Flectobacillaceae</taxon>
        <taxon>Arcicella</taxon>
    </lineage>
</organism>
<dbReference type="PANTHER" id="PTHR12083:SF9">
    <property type="entry name" value="BIFUNCTIONAL POLYNUCLEOTIDE PHOSPHATASE_KINASE"/>
    <property type="match status" value="1"/>
</dbReference>
<dbReference type="Proteomes" id="UP001302949">
    <property type="component" value="Unassembled WGS sequence"/>
</dbReference>
<proteinExistence type="predicted"/>
<reference evidence="1 2" key="1">
    <citation type="submission" date="2023-12" db="EMBL/GenBank/DDBJ databases">
        <title>Novel species of the genus Arcicella isolated from rivers.</title>
        <authorList>
            <person name="Lu H."/>
        </authorList>
    </citation>
    <scope>NUCLEOTIDE SEQUENCE [LARGE SCALE GENOMIC DNA]</scope>
    <source>
        <strain evidence="1 2">KCTC 23307</strain>
    </source>
</reference>
<protein>
    <submittedName>
        <fullName evidence="1">Uncharacterized protein</fullName>
    </submittedName>
</protein>
<sequence length="85" mass="9875">METVIFCGIQATGKTTFYKEKFFKTHIHISLDLLKTRNRENKFIGTCIETQQRFVVDNTNPTKEERSKYISVAIYVRKTVLGVLS</sequence>
<name>A0ABU5Q776_9BACT</name>
<keyword evidence="2" id="KW-1185">Reference proteome</keyword>
<dbReference type="Gene3D" id="3.40.50.300">
    <property type="entry name" value="P-loop containing nucleotide triphosphate hydrolases"/>
    <property type="match status" value="1"/>
</dbReference>